<dbReference type="KEGG" id="ndp:E2C04_09540"/>
<reference evidence="5 6" key="1">
    <citation type="journal article" date="2008" name="Int. J. Syst. Evol. Microbiol.">
        <title>Nocardioides daphniae sp. nov., isolated from Daphnia cucullata (Crustacea: Cladocera).</title>
        <authorList>
            <person name="Toth E.M."/>
            <person name="Keki Z."/>
            <person name="Homonnay Z.G."/>
            <person name="Borsodi A.K."/>
            <person name="Marialigeti K."/>
            <person name="Schumann P."/>
        </authorList>
    </citation>
    <scope>NUCLEOTIDE SEQUENCE [LARGE SCALE GENOMIC DNA]</scope>
    <source>
        <strain evidence="5 6">JCM 16608</strain>
    </source>
</reference>
<feature type="active site" description="Tele-phosphohistidine intermediate" evidence="3">
    <location>
        <position position="42"/>
    </location>
</feature>
<evidence type="ECO:0000256" key="2">
    <source>
        <dbReference type="ARBA" id="ARBA00023235"/>
    </source>
</evidence>
<gene>
    <name evidence="5" type="ORF">E2C04_09540</name>
</gene>
<dbReference type="CDD" id="cd07067">
    <property type="entry name" value="HP_PGM_like"/>
    <property type="match status" value="1"/>
</dbReference>
<name>A0A4P7UB41_9ACTN</name>
<evidence type="ECO:0000256" key="3">
    <source>
        <dbReference type="PIRSR" id="PIRSR613078-1"/>
    </source>
</evidence>
<proteinExistence type="predicted"/>
<dbReference type="Pfam" id="PF00300">
    <property type="entry name" value="His_Phos_1"/>
    <property type="match status" value="1"/>
</dbReference>
<dbReference type="AlphaFoldDB" id="A0A4P7UB41"/>
<dbReference type="Proteomes" id="UP000297025">
    <property type="component" value="Chromosome"/>
</dbReference>
<protein>
    <submittedName>
        <fullName evidence="5">Histidine phosphatase family protein</fullName>
    </submittedName>
</protein>
<accession>A0A4P7UB41</accession>
<dbReference type="InterPro" id="IPR013078">
    <property type="entry name" value="His_Pase_superF_clade-1"/>
</dbReference>
<dbReference type="PIRSF" id="PIRSF000709">
    <property type="entry name" value="6PFK_2-Ptase"/>
    <property type="match status" value="1"/>
</dbReference>
<dbReference type="SMART" id="SM00855">
    <property type="entry name" value="PGAM"/>
    <property type="match status" value="1"/>
</dbReference>
<keyword evidence="2" id="KW-0413">Isomerase</keyword>
<feature type="binding site" evidence="4">
    <location>
        <begin position="41"/>
        <end position="48"/>
    </location>
    <ligand>
        <name>substrate</name>
    </ligand>
</feature>
<dbReference type="InterPro" id="IPR050275">
    <property type="entry name" value="PGM_Phosphatase"/>
</dbReference>
<dbReference type="PANTHER" id="PTHR48100">
    <property type="entry name" value="BROAD-SPECIFICITY PHOSPHATASE YOR283W-RELATED"/>
    <property type="match status" value="1"/>
</dbReference>
<dbReference type="PROSITE" id="PS00175">
    <property type="entry name" value="PG_MUTASE"/>
    <property type="match status" value="1"/>
</dbReference>
<feature type="active site" description="Proton donor/acceptor" evidence="3">
    <location>
        <position position="122"/>
    </location>
</feature>
<dbReference type="PANTHER" id="PTHR48100:SF1">
    <property type="entry name" value="HISTIDINE PHOSPHATASE FAMILY PROTEIN-RELATED"/>
    <property type="match status" value="1"/>
</dbReference>
<organism evidence="5 6">
    <name type="scientific">Nocardioides daphniae</name>
    <dbReference type="NCBI Taxonomy" id="402297"/>
    <lineage>
        <taxon>Bacteria</taxon>
        <taxon>Bacillati</taxon>
        <taxon>Actinomycetota</taxon>
        <taxon>Actinomycetes</taxon>
        <taxon>Propionibacteriales</taxon>
        <taxon>Nocardioidaceae</taxon>
        <taxon>Nocardioides</taxon>
    </lineage>
</organism>
<dbReference type="SUPFAM" id="SSF53254">
    <property type="entry name" value="Phosphoglycerate mutase-like"/>
    <property type="match status" value="1"/>
</dbReference>
<evidence type="ECO:0000256" key="4">
    <source>
        <dbReference type="PIRSR" id="PIRSR613078-2"/>
    </source>
</evidence>
<dbReference type="InterPro" id="IPR001345">
    <property type="entry name" value="PG/BPGM_mutase_AS"/>
</dbReference>
<sequence>MSERTGTSGSAGTRSAVGPWTCQVERRAQWSTVPAPVLLVRHGESEWNVARRTQGQTRHPRLTAAGREQAAAAADRVGQVLGHRVLTSVRITSSDLTRALETAEVVGRRLGVPVLEDPRLREMALGSLEGLSYEETWRAAEEHDWSDLHLPVGGGESPAQVRSRMAAVLSEARADAARGIPVVLVTHGDAIRHAADVLRDPQKTGDWLEVPNGAVFLVEHGVTRVE</sequence>
<evidence type="ECO:0000256" key="1">
    <source>
        <dbReference type="ARBA" id="ARBA00023152"/>
    </source>
</evidence>
<dbReference type="GO" id="GO:0016791">
    <property type="term" value="F:phosphatase activity"/>
    <property type="evidence" value="ECO:0007669"/>
    <property type="project" value="TreeGrafter"/>
</dbReference>
<evidence type="ECO:0000313" key="6">
    <source>
        <dbReference type="Proteomes" id="UP000297025"/>
    </source>
</evidence>
<feature type="binding site" evidence="4">
    <location>
        <position position="98"/>
    </location>
    <ligand>
        <name>substrate</name>
    </ligand>
</feature>
<keyword evidence="1" id="KW-0324">Glycolysis</keyword>
<dbReference type="Gene3D" id="3.40.50.1240">
    <property type="entry name" value="Phosphoglycerate mutase-like"/>
    <property type="match status" value="1"/>
</dbReference>
<dbReference type="GO" id="GO:0005737">
    <property type="term" value="C:cytoplasm"/>
    <property type="evidence" value="ECO:0007669"/>
    <property type="project" value="TreeGrafter"/>
</dbReference>
<evidence type="ECO:0000313" key="5">
    <source>
        <dbReference type="EMBL" id="QCC77362.1"/>
    </source>
</evidence>
<dbReference type="InterPro" id="IPR029033">
    <property type="entry name" value="His_PPase_superfam"/>
</dbReference>
<dbReference type="EMBL" id="CP038462">
    <property type="protein sequence ID" value="QCC77362.1"/>
    <property type="molecule type" value="Genomic_DNA"/>
</dbReference>